<keyword evidence="8" id="KW-0732">Signal</keyword>
<feature type="domain" description="Putative peptidase" evidence="9">
    <location>
        <begin position="40"/>
        <end position="263"/>
    </location>
</feature>
<dbReference type="Proteomes" id="UP000183809">
    <property type="component" value="Unassembled WGS sequence"/>
</dbReference>
<evidence type="ECO:0000313" key="10">
    <source>
        <dbReference type="EMBL" id="OJD34107.1"/>
    </source>
</evidence>
<dbReference type="AlphaFoldDB" id="A0A1J9RNI9"/>
<feature type="chain" id="PRO_5012792114" evidence="8">
    <location>
        <begin position="21"/>
        <end position="279"/>
    </location>
</feature>
<dbReference type="InterPro" id="IPR024079">
    <property type="entry name" value="MetalloPept_cat_dom_sf"/>
</dbReference>
<evidence type="ECO:0000256" key="4">
    <source>
        <dbReference type="ARBA" id="ARBA00022723"/>
    </source>
</evidence>
<dbReference type="SUPFAM" id="SSF55486">
    <property type="entry name" value="Metalloproteases ('zincins'), catalytic domain"/>
    <property type="match status" value="1"/>
</dbReference>
<evidence type="ECO:0000256" key="8">
    <source>
        <dbReference type="SAM" id="SignalP"/>
    </source>
</evidence>
<evidence type="ECO:0000256" key="6">
    <source>
        <dbReference type="ARBA" id="ARBA00022833"/>
    </source>
</evidence>
<evidence type="ECO:0000313" key="11">
    <source>
        <dbReference type="Proteomes" id="UP000183809"/>
    </source>
</evidence>
<dbReference type="RefSeq" id="XP_020130367.1">
    <property type="nucleotide sequence ID" value="XM_020273347.1"/>
</dbReference>
<reference evidence="10 11" key="1">
    <citation type="submission" date="2016-10" db="EMBL/GenBank/DDBJ databases">
        <title>Proteomics and genomics reveal pathogen-plant mechanisms compatible with a hemibiotrophic lifestyle of Diplodia corticola.</title>
        <authorList>
            <person name="Fernandes I."/>
            <person name="De Jonge R."/>
            <person name="Van De Peer Y."/>
            <person name="Devreese B."/>
            <person name="Alves A."/>
            <person name="Esteves A.C."/>
        </authorList>
    </citation>
    <scope>NUCLEOTIDE SEQUENCE [LARGE SCALE GENOMIC DNA]</scope>
    <source>
        <strain evidence="10 11">CBS 112549</strain>
    </source>
</reference>
<dbReference type="InterPro" id="IPR050414">
    <property type="entry name" value="Fungal_M35_metalloproteases"/>
</dbReference>
<dbReference type="InterPro" id="IPR029482">
    <property type="entry name" value="HRXXH"/>
</dbReference>
<keyword evidence="4" id="KW-0479">Metal-binding</keyword>
<keyword evidence="11" id="KW-1185">Reference proteome</keyword>
<dbReference type="EMBL" id="MNUE01000025">
    <property type="protein sequence ID" value="OJD34107.1"/>
    <property type="molecule type" value="Genomic_DNA"/>
</dbReference>
<dbReference type="GO" id="GO:0046872">
    <property type="term" value="F:metal ion binding"/>
    <property type="evidence" value="ECO:0007669"/>
    <property type="project" value="UniProtKB-KW"/>
</dbReference>
<dbReference type="Gene3D" id="3.40.390.10">
    <property type="entry name" value="Collagenase (Catalytic Domain)"/>
    <property type="match status" value="1"/>
</dbReference>
<name>A0A1J9RNI9_9PEZI</name>
<feature type="signal peptide" evidence="8">
    <location>
        <begin position="1"/>
        <end position="20"/>
    </location>
</feature>
<dbReference type="GeneID" id="31013607"/>
<keyword evidence="7" id="KW-0482">Metalloprotease</keyword>
<dbReference type="GO" id="GO:0006508">
    <property type="term" value="P:proteolysis"/>
    <property type="evidence" value="ECO:0007669"/>
    <property type="project" value="UniProtKB-KW"/>
</dbReference>
<dbReference type="OrthoDB" id="3771317at2759"/>
<proteinExistence type="inferred from homology"/>
<organism evidence="10 11">
    <name type="scientific">Diplodia corticola</name>
    <dbReference type="NCBI Taxonomy" id="236234"/>
    <lineage>
        <taxon>Eukaryota</taxon>
        <taxon>Fungi</taxon>
        <taxon>Dikarya</taxon>
        <taxon>Ascomycota</taxon>
        <taxon>Pezizomycotina</taxon>
        <taxon>Dothideomycetes</taxon>
        <taxon>Dothideomycetes incertae sedis</taxon>
        <taxon>Botryosphaeriales</taxon>
        <taxon>Botryosphaeriaceae</taxon>
        <taxon>Diplodia</taxon>
    </lineage>
</organism>
<evidence type="ECO:0000256" key="7">
    <source>
        <dbReference type="ARBA" id="ARBA00023049"/>
    </source>
</evidence>
<keyword evidence="5" id="KW-0378">Hydrolase</keyword>
<protein>
    <submittedName>
        <fullName evidence="10">Peptidase m35</fullName>
    </submittedName>
</protein>
<comment type="similarity">
    <text evidence="2">Belongs to the peptidase M35 family.</text>
</comment>
<dbReference type="PANTHER" id="PTHR37016:SF3">
    <property type="entry name" value="NEUTRAL PROTEASE 2-RELATED"/>
    <property type="match status" value="1"/>
</dbReference>
<dbReference type="GO" id="GO:0008237">
    <property type="term" value="F:metallopeptidase activity"/>
    <property type="evidence" value="ECO:0007669"/>
    <property type="project" value="UniProtKB-KW"/>
</dbReference>
<evidence type="ECO:0000256" key="1">
    <source>
        <dbReference type="ARBA" id="ARBA00001947"/>
    </source>
</evidence>
<comment type="cofactor">
    <cofactor evidence="1">
        <name>Zn(2+)</name>
        <dbReference type="ChEBI" id="CHEBI:29105"/>
    </cofactor>
</comment>
<accession>A0A1J9RNI9</accession>
<evidence type="ECO:0000256" key="5">
    <source>
        <dbReference type="ARBA" id="ARBA00022801"/>
    </source>
</evidence>
<evidence type="ECO:0000256" key="2">
    <source>
        <dbReference type="ARBA" id="ARBA00010279"/>
    </source>
</evidence>
<evidence type="ECO:0000256" key="3">
    <source>
        <dbReference type="ARBA" id="ARBA00022670"/>
    </source>
</evidence>
<keyword evidence="6" id="KW-0862">Zinc</keyword>
<comment type="caution">
    <text evidence="10">The sequence shown here is derived from an EMBL/GenBank/DDBJ whole genome shotgun (WGS) entry which is preliminary data.</text>
</comment>
<gene>
    <name evidence="10" type="ORF">BKCO1_2500093</name>
</gene>
<dbReference type="PANTHER" id="PTHR37016">
    <property type="match status" value="1"/>
</dbReference>
<dbReference type="Pfam" id="PF13933">
    <property type="entry name" value="HRXXH"/>
    <property type="match status" value="1"/>
</dbReference>
<sequence length="279" mass="31563">MSLLKSVMLGALALSQFTQAYPAPDQGLEARKLYQVEDAISGLERRKLFNVDDISNDDHKKALKTGLKDAVEVASTALDKMDDEKYKSYLSAWFGDDDNHRDTVRQVYKNFVGSNHNKEGADVLGNVIVHNDDYHEINGQKFCSINNNGKTGTAYYKVKDKKPGMHFCPKFFERKSKDEYIKDKCAGIAQHINTGSIGRVFQGANVLHEFMHYSKVGKEATGTQVADPAYGAYNCYKLKDTDKTQTILNADSYVYYAMHIWLTETCGRDFSYPRDEQDN</sequence>
<keyword evidence="3" id="KW-0645">Protease</keyword>
<evidence type="ECO:0000259" key="9">
    <source>
        <dbReference type="Pfam" id="PF13933"/>
    </source>
</evidence>